<evidence type="ECO:0000256" key="1">
    <source>
        <dbReference type="ARBA" id="ARBA00035009"/>
    </source>
</evidence>
<dbReference type="PANTHER" id="PTHR21859">
    <property type="entry name" value="ACROSOME-SPECIFIC PROTEIN"/>
    <property type="match status" value="1"/>
</dbReference>
<comment type="similarity">
    <text evidence="1">Belongs to the SPATA31 family.</text>
</comment>
<name>A0A834B9E8_9CHIR</name>
<evidence type="ECO:0000256" key="2">
    <source>
        <dbReference type="SAM" id="MobiDB-lite"/>
    </source>
</evidence>
<proteinExistence type="inferred from homology"/>
<dbReference type="Proteomes" id="UP000664940">
    <property type="component" value="Unassembled WGS sequence"/>
</dbReference>
<reference evidence="3 4" key="1">
    <citation type="journal article" date="2020" name="Nature">
        <title>Six reference-quality genomes reveal evolution of bat adaptations.</title>
        <authorList>
            <person name="Jebb D."/>
            <person name="Huang Z."/>
            <person name="Pippel M."/>
            <person name="Hughes G.M."/>
            <person name="Lavrichenko K."/>
            <person name="Devanna P."/>
            <person name="Winkler S."/>
            <person name="Jermiin L.S."/>
            <person name="Skirmuntt E.C."/>
            <person name="Katzourakis A."/>
            <person name="Burkitt-Gray L."/>
            <person name="Ray D.A."/>
            <person name="Sullivan K.A.M."/>
            <person name="Roscito J.G."/>
            <person name="Kirilenko B.M."/>
            <person name="Davalos L.M."/>
            <person name="Corthals A.P."/>
            <person name="Power M.L."/>
            <person name="Jones G."/>
            <person name="Ransome R.D."/>
            <person name="Dechmann D.K.N."/>
            <person name="Locatelli A.G."/>
            <person name="Puechmaille S.J."/>
            <person name="Fedrigo O."/>
            <person name="Jarvis E.D."/>
            <person name="Hiller M."/>
            <person name="Vernes S.C."/>
            <person name="Myers E.W."/>
            <person name="Teeling E.C."/>
        </authorList>
    </citation>
    <scope>NUCLEOTIDE SEQUENCE [LARGE SCALE GENOMIC DNA]</scope>
    <source>
        <strain evidence="3">Bat1K_MPI-CBG_1</strain>
    </source>
</reference>
<accession>A0A834B9E8</accession>
<feature type="compositionally biased region" description="Gly residues" evidence="2">
    <location>
        <begin position="164"/>
        <end position="174"/>
    </location>
</feature>
<feature type="compositionally biased region" description="Polar residues" evidence="2">
    <location>
        <begin position="33"/>
        <end position="45"/>
    </location>
</feature>
<feature type="region of interest" description="Disordered" evidence="2">
    <location>
        <begin position="1"/>
        <end position="105"/>
    </location>
</feature>
<feature type="compositionally biased region" description="Polar residues" evidence="2">
    <location>
        <begin position="83"/>
        <end position="97"/>
    </location>
</feature>
<feature type="region of interest" description="Disordered" evidence="2">
    <location>
        <begin position="142"/>
        <end position="174"/>
    </location>
</feature>
<evidence type="ECO:0000313" key="4">
    <source>
        <dbReference type="Proteomes" id="UP000664940"/>
    </source>
</evidence>
<dbReference type="PANTHER" id="PTHR21859:SF12">
    <property type="entry name" value="SPERMATOGENESIS-ASSOCIATED PROTEIN 31D1"/>
    <property type="match status" value="1"/>
</dbReference>
<evidence type="ECO:0000313" key="3">
    <source>
        <dbReference type="EMBL" id="KAF6125233.1"/>
    </source>
</evidence>
<gene>
    <name evidence="3" type="ORF">HJG60_009753</name>
</gene>
<dbReference type="EMBL" id="JABVXQ010000002">
    <property type="protein sequence ID" value="KAF6125233.1"/>
    <property type="molecule type" value="Genomic_DNA"/>
</dbReference>
<comment type="caution">
    <text evidence="3">The sequence shown here is derived from an EMBL/GenBank/DDBJ whole genome shotgun (WGS) entry which is preliminary data.</text>
</comment>
<dbReference type="AlphaFoldDB" id="A0A834B9E8"/>
<sequence length="174" mass="18598">MEEEAKPASMSDMSREIVEAEELSAVQYKTRDSLTTNKPGVSQRINTDETKGTTDLGSDLKSSDFNNDELKSKLEKKKGGQIQGQPTDMSHDTNQASLPGAQGVSSVDMGASQVLHVHLGDRTVNVEKQQEPWVPEQALRLCPDKNFPPASKKVSPTGSKATELGGGDAGLATS</sequence>
<protein>
    <submittedName>
        <fullName evidence="3">Uncharacterized protein</fullName>
    </submittedName>
</protein>
<organism evidence="3 4">
    <name type="scientific">Phyllostomus discolor</name>
    <name type="common">pale spear-nosed bat</name>
    <dbReference type="NCBI Taxonomy" id="89673"/>
    <lineage>
        <taxon>Eukaryota</taxon>
        <taxon>Metazoa</taxon>
        <taxon>Chordata</taxon>
        <taxon>Craniata</taxon>
        <taxon>Vertebrata</taxon>
        <taxon>Euteleostomi</taxon>
        <taxon>Mammalia</taxon>
        <taxon>Eutheria</taxon>
        <taxon>Laurasiatheria</taxon>
        <taxon>Chiroptera</taxon>
        <taxon>Yangochiroptera</taxon>
        <taxon>Phyllostomidae</taxon>
        <taxon>Phyllostominae</taxon>
        <taxon>Phyllostomus</taxon>
    </lineage>
</organism>